<dbReference type="OrthoDB" id="9786584at2"/>
<dbReference type="InterPro" id="IPR050417">
    <property type="entry name" value="Sugar_Epim/Isomerase"/>
</dbReference>
<name>A0A1M5NBK6_9BRAD</name>
<dbReference type="EMBL" id="LT670818">
    <property type="protein sequence ID" value="SHG87006.1"/>
    <property type="molecule type" value="Genomic_DNA"/>
</dbReference>
<dbReference type="FunFam" id="3.20.20.150:FF:000007">
    <property type="entry name" value="Hydroxypyruvate isomerase"/>
    <property type="match status" value="1"/>
</dbReference>
<proteinExistence type="inferred from homology"/>
<dbReference type="Pfam" id="PF01261">
    <property type="entry name" value="AP_endonuc_2"/>
    <property type="match status" value="1"/>
</dbReference>
<feature type="domain" description="Xylose isomerase-like TIM barrel" evidence="4">
    <location>
        <begin position="21"/>
        <end position="254"/>
    </location>
</feature>
<evidence type="ECO:0000256" key="2">
    <source>
        <dbReference type="PIRNR" id="PIRNR006241"/>
    </source>
</evidence>
<feature type="active site" description="Proton donor/acceptor" evidence="3">
    <location>
        <position position="238"/>
    </location>
</feature>
<evidence type="ECO:0000256" key="1">
    <source>
        <dbReference type="ARBA" id="ARBA00023235"/>
    </source>
</evidence>
<gene>
    <name evidence="5" type="ORF">SAMN05444169_4548</name>
</gene>
<dbReference type="RefSeq" id="WP_079567870.1">
    <property type="nucleotide sequence ID" value="NZ_LT670818.1"/>
</dbReference>
<evidence type="ECO:0000313" key="5">
    <source>
        <dbReference type="EMBL" id="SHG87006.1"/>
    </source>
</evidence>
<dbReference type="Gene3D" id="3.20.20.150">
    <property type="entry name" value="Divalent-metal-dependent TIM barrel enzymes"/>
    <property type="match status" value="1"/>
</dbReference>
<dbReference type="GO" id="GO:0046487">
    <property type="term" value="P:glyoxylate metabolic process"/>
    <property type="evidence" value="ECO:0007669"/>
    <property type="project" value="TreeGrafter"/>
</dbReference>
<evidence type="ECO:0000259" key="4">
    <source>
        <dbReference type="Pfam" id="PF01261"/>
    </source>
</evidence>
<keyword evidence="5" id="KW-0670">Pyruvate</keyword>
<dbReference type="InterPro" id="IPR026040">
    <property type="entry name" value="HyI-like"/>
</dbReference>
<dbReference type="PIRSF" id="PIRSF006241">
    <property type="entry name" value="HyI"/>
    <property type="match status" value="1"/>
</dbReference>
<organism evidence="5 6">
    <name type="scientific">Bradyrhizobium erythrophlei</name>
    <dbReference type="NCBI Taxonomy" id="1437360"/>
    <lineage>
        <taxon>Bacteria</taxon>
        <taxon>Pseudomonadati</taxon>
        <taxon>Pseudomonadota</taxon>
        <taxon>Alphaproteobacteria</taxon>
        <taxon>Hyphomicrobiales</taxon>
        <taxon>Nitrobacteraceae</taxon>
        <taxon>Bradyrhizobium</taxon>
    </lineage>
</organism>
<dbReference type="AlphaFoldDB" id="A0A1M5NBK6"/>
<dbReference type="InterPro" id="IPR036237">
    <property type="entry name" value="Xyl_isomerase-like_sf"/>
</dbReference>
<reference evidence="5 6" key="1">
    <citation type="submission" date="2016-11" db="EMBL/GenBank/DDBJ databases">
        <authorList>
            <person name="Jaros S."/>
            <person name="Januszkiewicz K."/>
            <person name="Wedrychowicz H."/>
        </authorList>
    </citation>
    <scope>NUCLEOTIDE SEQUENCE [LARGE SCALE GENOMIC DNA]</scope>
    <source>
        <strain evidence="5 6">GAS242</strain>
    </source>
</reference>
<dbReference type="GO" id="GO:0008903">
    <property type="term" value="F:hydroxypyruvate isomerase activity"/>
    <property type="evidence" value="ECO:0007669"/>
    <property type="project" value="TreeGrafter"/>
</dbReference>
<protein>
    <submittedName>
        <fullName evidence="5">Hydroxypyruvate isomerase</fullName>
    </submittedName>
</protein>
<dbReference type="InterPro" id="IPR053398">
    <property type="entry name" value="HPT_OtnI_isomerases"/>
</dbReference>
<keyword evidence="1 2" id="KW-0413">Isomerase</keyword>
<dbReference type="InterPro" id="IPR013022">
    <property type="entry name" value="Xyl_isomerase-like_TIM-brl"/>
</dbReference>
<evidence type="ECO:0000313" key="6">
    <source>
        <dbReference type="Proteomes" id="UP000190675"/>
    </source>
</evidence>
<comment type="similarity">
    <text evidence="2">Belongs to the hyi family.</text>
</comment>
<evidence type="ECO:0000256" key="3">
    <source>
        <dbReference type="PIRSR" id="PIRSR006241-50"/>
    </source>
</evidence>
<feature type="active site" description="Proton donor/acceptor" evidence="3">
    <location>
        <position position="141"/>
    </location>
</feature>
<dbReference type="NCBIfam" id="NF043033">
    <property type="entry name" value="OxoTetrIsom"/>
    <property type="match status" value="1"/>
</dbReference>
<sequence length="260" mass="29149">MPRFAANLTMMFNEVPFLDRFDAAARAGFTAVEFLFPYDHPPEAIGERLRRNGLTQALFNLPPGNWEAGEKGFAALPDRFADLKASLSTALPYAQATGVKRVHLMAGIADRSNAKAVEAFYKSVTWAAEFFAPHGLDVVIEPINSRNVPGYFLNDFSFARDLIKELKIPNLKLQFDIYHCQIIHGDVTMRLREMMPIIGHVQIASIPSRNEPDGEELNYPFLFTELDRLGYGGFVGCEYNPRAKTTDGLGWFRPYAGVKP</sequence>
<dbReference type="Proteomes" id="UP000190675">
    <property type="component" value="Chromosome I"/>
</dbReference>
<dbReference type="PANTHER" id="PTHR43489:SF6">
    <property type="entry name" value="HYDROXYPYRUVATE ISOMERASE-RELATED"/>
    <property type="match status" value="1"/>
</dbReference>
<dbReference type="PANTHER" id="PTHR43489">
    <property type="entry name" value="ISOMERASE"/>
    <property type="match status" value="1"/>
</dbReference>
<dbReference type="SUPFAM" id="SSF51658">
    <property type="entry name" value="Xylose isomerase-like"/>
    <property type="match status" value="1"/>
</dbReference>
<accession>A0A1M5NBK6</accession>